<dbReference type="PANTHER" id="PTHR34719:SF2">
    <property type="entry name" value="NICKEL-RESPONSIVE REGULATOR"/>
    <property type="match status" value="1"/>
</dbReference>
<dbReference type="AlphaFoldDB" id="A0A2H9PBV7"/>
<name>A0A2H9PBV7_9BACT</name>
<evidence type="ECO:0000256" key="6">
    <source>
        <dbReference type="ARBA" id="ARBA00023163"/>
    </source>
</evidence>
<accession>A0A2H9PBV7</accession>
<keyword evidence="4 7" id="KW-0805">Transcription regulation</keyword>
<dbReference type="InterPro" id="IPR014864">
    <property type="entry name" value="TF_NikR_Ni-bd_C"/>
</dbReference>
<evidence type="ECO:0000259" key="8">
    <source>
        <dbReference type="Pfam" id="PF01402"/>
    </source>
</evidence>
<proteinExistence type="inferred from homology"/>
<feature type="domain" description="Ribbon-helix-helix protein CopG" evidence="8">
    <location>
        <begin position="6"/>
        <end position="43"/>
    </location>
</feature>
<dbReference type="Proteomes" id="UP000234145">
    <property type="component" value="Unassembled WGS sequence"/>
</dbReference>
<dbReference type="NCBIfam" id="NF003381">
    <property type="entry name" value="PRK04460.1"/>
    <property type="match status" value="1"/>
</dbReference>
<evidence type="ECO:0000256" key="3">
    <source>
        <dbReference type="ARBA" id="ARBA00022723"/>
    </source>
</evidence>
<evidence type="ECO:0000313" key="10">
    <source>
        <dbReference type="EMBL" id="PIZ16484.1"/>
    </source>
</evidence>
<protein>
    <recommendedName>
        <fullName evidence="7">Putative nickel-responsive regulator</fullName>
    </recommendedName>
</protein>
<feature type="binding site" evidence="7">
    <location>
        <position position="89"/>
    </location>
    <ligand>
        <name>Ni(2+)</name>
        <dbReference type="ChEBI" id="CHEBI:49786"/>
    </ligand>
</feature>
<evidence type="ECO:0000313" key="11">
    <source>
        <dbReference type="Proteomes" id="UP000234145"/>
    </source>
</evidence>
<dbReference type="InterPro" id="IPR050192">
    <property type="entry name" value="CopG/NikR_regulator"/>
</dbReference>
<dbReference type="InterPro" id="IPR045865">
    <property type="entry name" value="ACT-like_dom_sf"/>
</dbReference>
<dbReference type="GO" id="GO:0016151">
    <property type="term" value="F:nickel cation binding"/>
    <property type="evidence" value="ECO:0007669"/>
    <property type="project" value="UniProtKB-UniRule"/>
</dbReference>
<gene>
    <name evidence="10" type="ORF">COY51_02730</name>
</gene>
<evidence type="ECO:0000256" key="5">
    <source>
        <dbReference type="ARBA" id="ARBA00023125"/>
    </source>
</evidence>
<sequence>MAGLLRFGVSIEEELLKNFDKFIAKKGYSNRSEAIRDLVRKNLVEKEWEEKGEVAGGIAIVYGHEQRELANRIIDIQHDYHEIIVSSQHVHLDKHNCLEIVVVRGRVKDVEKLADTLRSLKGVRHCTIARATAGKKL</sequence>
<dbReference type="HAMAP" id="MF_00476">
    <property type="entry name" value="NikR"/>
    <property type="match status" value="1"/>
</dbReference>
<evidence type="ECO:0000256" key="4">
    <source>
        <dbReference type="ARBA" id="ARBA00023015"/>
    </source>
</evidence>
<feature type="binding site" evidence="7">
    <location>
        <position position="91"/>
    </location>
    <ligand>
        <name>Ni(2+)</name>
        <dbReference type="ChEBI" id="CHEBI:49786"/>
    </ligand>
</feature>
<comment type="caution">
    <text evidence="10">The sequence shown here is derived from an EMBL/GenBank/DDBJ whole genome shotgun (WGS) entry which is preliminary data.</text>
</comment>
<evidence type="ECO:0000256" key="2">
    <source>
        <dbReference type="ARBA" id="ARBA00022596"/>
    </source>
</evidence>
<dbReference type="Gene3D" id="3.30.70.1150">
    <property type="entry name" value="ACT-like. Chain A, domain 2"/>
    <property type="match status" value="1"/>
</dbReference>
<feature type="binding site" evidence="7">
    <location>
        <position position="78"/>
    </location>
    <ligand>
        <name>Ni(2+)</name>
        <dbReference type="ChEBI" id="CHEBI:49786"/>
    </ligand>
</feature>
<comment type="function">
    <text evidence="7">Transcriptional regulator.</text>
</comment>
<keyword evidence="2 7" id="KW-0533">Nickel</keyword>
<dbReference type="InterPro" id="IPR013321">
    <property type="entry name" value="Arc_rbn_hlx_hlx"/>
</dbReference>
<organism evidence="10 11">
    <name type="scientific">Candidatus Desantisbacteria bacterium CG_4_10_14_0_8_um_filter_39_17</name>
    <dbReference type="NCBI Taxonomy" id="1974542"/>
    <lineage>
        <taxon>Bacteria</taxon>
        <taxon>Candidatus Desantisiibacteriota</taxon>
    </lineage>
</organism>
<dbReference type="NCBIfam" id="NF002169">
    <property type="entry name" value="PRK01002.1"/>
    <property type="match status" value="1"/>
</dbReference>
<feature type="domain" description="Transcription factor NikR nickel binding C-terminal" evidence="9">
    <location>
        <begin position="55"/>
        <end position="128"/>
    </location>
</feature>
<dbReference type="NCBIfam" id="NF001884">
    <property type="entry name" value="PRK00630.1"/>
    <property type="match status" value="1"/>
</dbReference>
<dbReference type="Pfam" id="PF08753">
    <property type="entry name" value="NikR_C"/>
    <property type="match status" value="1"/>
</dbReference>
<evidence type="ECO:0000259" key="9">
    <source>
        <dbReference type="Pfam" id="PF08753"/>
    </source>
</evidence>
<dbReference type="SUPFAM" id="SSF55021">
    <property type="entry name" value="ACT-like"/>
    <property type="match status" value="1"/>
</dbReference>
<dbReference type="PANTHER" id="PTHR34719">
    <property type="entry name" value="NICKEL-RESPONSIVE REGULATOR"/>
    <property type="match status" value="1"/>
</dbReference>
<dbReference type="EMBL" id="PFMS01000045">
    <property type="protein sequence ID" value="PIZ16484.1"/>
    <property type="molecule type" value="Genomic_DNA"/>
</dbReference>
<dbReference type="InterPro" id="IPR027271">
    <property type="entry name" value="Acetolactate_synth/TF_NikR_C"/>
</dbReference>
<feature type="binding site" evidence="7">
    <location>
        <position position="97"/>
    </location>
    <ligand>
        <name>Ni(2+)</name>
        <dbReference type="ChEBI" id="CHEBI:49786"/>
    </ligand>
</feature>
<comment type="cofactor">
    <cofactor evidence="7">
        <name>Ni(2+)</name>
        <dbReference type="ChEBI" id="CHEBI:49786"/>
    </cofactor>
    <text evidence="7">Binds 1 nickel ion per subunit.</text>
</comment>
<keyword evidence="3 7" id="KW-0479">Metal-binding</keyword>
<evidence type="ECO:0000256" key="7">
    <source>
        <dbReference type="HAMAP-Rule" id="MF_00476"/>
    </source>
</evidence>
<dbReference type="GO" id="GO:0003700">
    <property type="term" value="F:DNA-binding transcription factor activity"/>
    <property type="evidence" value="ECO:0007669"/>
    <property type="project" value="UniProtKB-UniRule"/>
</dbReference>
<dbReference type="GO" id="GO:0010045">
    <property type="term" value="P:response to nickel cation"/>
    <property type="evidence" value="ECO:0007669"/>
    <property type="project" value="InterPro"/>
</dbReference>
<dbReference type="GO" id="GO:0003677">
    <property type="term" value="F:DNA binding"/>
    <property type="evidence" value="ECO:0007669"/>
    <property type="project" value="UniProtKB-KW"/>
</dbReference>
<dbReference type="InterPro" id="IPR022988">
    <property type="entry name" value="Ni_resp_reg_NikR"/>
</dbReference>
<dbReference type="SUPFAM" id="SSF47598">
    <property type="entry name" value="Ribbon-helix-helix"/>
    <property type="match status" value="1"/>
</dbReference>
<keyword evidence="5 7" id="KW-0238">DNA-binding</keyword>
<keyword evidence="6 7" id="KW-0804">Transcription</keyword>
<reference evidence="11" key="1">
    <citation type="submission" date="2017-09" db="EMBL/GenBank/DDBJ databases">
        <title>Depth-based differentiation of microbial function through sediment-hosted aquifers and enrichment of novel symbionts in the deep terrestrial subsurface.</title>
        <authorList>
            <person name="Probst A.J."/>
            <person name="Ladd B."/>
            <person name="Jarett J.K."/>
            <person name="Geller-Mcgrath D.E."/>
            <person name="Sieber C.M.K."/>
            <person name="Emerson J.B."/>
            <person name="Anantharaman K."/>
            <person name="Thomas B.C."/>
            <person name="Malmstrom R."/>
            <person name="Stieglmeier M."/>
            <person name="Klingl A."/>
            <person name="Woyke T."/>
            <person name="Ryan C.M."/>
            <person name="Banfield J.F."/>
        </authorList>
    </citation>
    <scope>NUCLEOTIDE SEQUENCE [LARGE SCALE GENOMIC DNA]</scope>
</reference>
<dbReference type="Gene3D" id="1.10.1220.10">
    <property type="entry name" value="Met repressor-like"/>
    <property type="match status" value="1"/>
</dbReference>
<comment type="similarity">
    <text evidence="1 7">Belongs to the transcriptional regulatory CopG/NikR family.</text>
</comment>
<dbReference type="NCBIfam" id="NF002815">
    <property type="entry name" value="PRK02967.1"/>
    <property type="match status" value="1"/>
</dbReference>
<dbReference type="InterPro" id="IPR002145">
    <property type="entry name" value="CopG"/>
</dbReference>
<dbReference type="InterPro" id="IPR010985">
    <property type="entry name" value="Ribbon_hlx_hlx"/>
</dbReference>
<dbReference type="CDD" id="cd22231">
    <property type="entry name" value="RHH_NikR_HicB-like"/>
    <property type="match status" value="1"/>
</dbReference>
<evidence type="ECO:0000256" key="1">
    <source>
        <dbReference type="ARBA" id="ARBA00008478"/>
    </source>
</evidence>
<dbReference type="Pfam" id="PF01402">
    <property type="entry name" value="RHH_1"/>
    <property type="match status" value="1"/>
</dbReference>